<dbReference type="InterPro" id="IPR017850">
    <property type="entry name" value="Alkaline_phosphatase_core_sf"/>
</dbReference>
<reference evidence="9 10" key="1">
    <citation type="journal article" date="2019" name="Indoor Air">
        <title>Impacts of indoor surface finishes on bacterial viability.</title>
        <authorList>
            <person name="Hu J."/>
            <person name="Maamar S.B."/>
            <person name="Glawe A.J."/>
            <person name="Gottel N."/>
            <person name="Gilbert J.A."/>
            <person name="Hartmann E.M."/>
        </authorList>
    </citation>
    <scope>NUCLEOTIDE SEQUENCE [LARGE SCALE GENOMIC DNA]</scope>
    <source>
        <strain evidence="9 10">AF060A6</strain>
    </source>
</reference>
<organism evidence="9 10">
    <name type="scientific">Bacillus timonensis</name>
    <dbReference type="NCBI Taxonomy" id="1033734"/>
    <lineage>
        <taxon>Bacteria</taxon>
        <taxon>Bacillati</taxon>
        <taxon>Bacillota</taxon>
        <taxon>Bacilli</taxon>
        <taxon>Bacillales</taxon>
        <taxon>Bacillaceae</taxon>
        <taxon>Bacillus</taxon>
    </lineage>
</organism>
<evidence type="ECO:0000256" key="3">
    <source>
        <dbReference type="ARBA" id="ARBA00022475"/>
    </source>
</evidence>
<comment type="subcellular location">
    <subcellularLocation>
        <location evidence="1">Cell membrane</location>
        <topology evidence="1">Multi-pass membrane protein</topology>
    </subcellularLocation>
</comment>
<evidence type="ECO:0000259" key="8">
    <source>
        <dbReference type="Pfam" id="PF00884"/>
    </source>
</evidence>
<evidence type="ECO:0000256" key="7">
    <source>
        <dbReference type="SAM" id="Phobius"/>
    </source>
</evidence>
<dbReference type="InterPro" id="IPR000917">
    <property type="entry name" value="Sulfatase_N"/>
</dbReference>
<proteinExistence type="predicted"/>
<dbReference type="EMBL" id="SLUB01000030">
    <property type="protein sequence ID" value="THE11337.1"/>
    <property type="molecule type" value="Genomic_DNA"/>
</dbReference>
<feature type="domain" description="Sulfatase N-terminal" evidence="8">
    <location>
        <begin position="168"/>
        <end position="461"/>
    </location>
</feature>
<evidence type="ECO:0000256" key="4">
    <source>
        <dbReference type="ARBA" id="ARBA00022692"/>
    </source>
</evidence>
<dbReference type="Proteomes" id="UP000306477">
    <property type="component" value="Unassembled WGS sequence"/>
</dbReference>
<keyword evidence="3" id="KW-1003">Cell membrane</keyword>
<keyword evidence="4 7" id="KW-0812">Transmembrane</keyword>
<dbReference type="CDD" id="cd16015">
    <property type="entry name" value="LTA_synthase"/>
    <property type="match status" value="1"/>
</dbReference>
<feature type="transmembrane region" description="Helical" evidence="7">
    <location>
        <begin position="12"/>
        <end position="33"/>
    </location>
</feature>
<keyword evidence="10" id="KW-1185">Reference proteome</keyword>
<comment type="caution">
    <text evidence="9">The sequence shown here is derived from an EMBL/GenBank/DDBJ whole genome shotgun (WGS) entry which is preliminary data.</text>
</comment>
<feature type="transmembrane region" description="Helical" evidence="7">
    <location>
        <begin position="58"/>
        <end position="81"/>
    </location>
</feature>
<protein>
    <submittedName>
        <fullName evidence="9">LTA synthase family protein</fullName>
    </submittedName>
</protein>
<dbReference type="InterPro" id="IPR050448">
    <property type="entry name" value="OpgB/LTA_synthase_biosynth"/>
</dbReference>
<accession>A0A4S3PP15</accession>
<dbReference type="Pfam" id="PF00884">
    <property type="entry name" value="Sulfatase"/>
    <property type="match status" value="1"/>
</dbReference>
<evidence type="ECO:0000313" key="9">
    <source>
        <dbReference type="EMBL" id="THE11337.1"/>
    </source>
</evidence>
<evidence type="ECO:0000256" key="2">
    <source>
        <dbReference type="ARBA" id="ARBA00004936"/>
    </source>
</evidence>
<dbReference type="Gene3D" id="3.40.720.10">
    <property type="entry name" value="Alkaline Phosphatase, subunit A"/>
    <property type="match status" value="1"/>
</dbReference>
<dbReference type="SUPFAM" id="SSF53649">
    <property type="entry name" value="Alkaline phosphatase-like"/>
    <property type="match status" value="1"/>
</dbReference>
<dbReference type="RefSeq" id="WP_136380452.1">
    <property type="nucleotide sequence ID" value="NZ_SLUB01000030.1"/>
</dbReference>
<keyword evidence="5 7" id="KW-1133">Transmembrane helix</keyword>
<evidence type="ECO:0000313" key="10">
    <source>
        <dbReference type="Proteomes" id="UP000306477"/>
    </source>
</evidence>
<evidence type="ECO:0000256" key="1">
    <source>
        <dbReference type="ARBA" id="ARBA00004651"/>
    </source>
</evidence>
<feature type="transmembrane region" description="Helical" evidence="7">
    <location>
        <begin position="115"/>
        <end position="133"/>
    </location>
</feature>
<dbReference type="AlphaFoldDB" id="A0A4S3PP15"/>
<gene>
    <name evidence="9" type="ORF">E1I69_15350</name>
</gene>
<evidence type="ECO:0000256" key="5">
    <source>
        <dbReference type="ARBA" id="ARBA00022989"/>
    </source>
</evidence>
<name>A0A4S3PP15_9BACI</name>
<dbReference type="GO" id="GO:0005886">
    <property type="term" value="C:plasma membrane"/>
    <property type="evidence" value="ECO:0007669"/>
    <property type="project" value="UniProtKB-SubCell"/>
</dbReference>
<dbReference type="OrthoDB" id="9760224at2"/>
<comment type="pathway">
    <text evidence="2">Cell wall biogenesis; lipoteichoic acid biosynthesis.</text>
</comment>
<keyword evidence="6 7" id="KW-0472">Membrane</keyword>
<sequence length="523" mass="59431">MKKKTNKSILSILAISILVISAVIISLSAYISIKFADQGIEEMLFYLVSGTEGASNDVFISAVFTSLLPFLIIFCIIFMPIMKIKKRKNIIEVKIKNKEFFFNILPNNFIYKFRLLYAFFILFISLITCYQMLGVNNYIKSLTEYSTFIEDNYINGNDISMTFPKEKRNLVLLYLESMENSMIANENGGGWNYTVIPELEKLAKENVNFSNSDKIGGALPITGTTWTVGGLVGTTSGLPLKIPVNGNEYTSSTNFLSGAYTLGDILNKEGYNLKAMFGSNANFGGRTNFYKRHGNYDIFDLNTAIKEGKMKESEKVWWGFDDSHLFEWAKEEITSLANSDKPFSISLLTANTHFTDGYLESGAEKIYDTQYENVFAYSSKQVDDFVKWLQQQNFYSNTTLVVIGDHHSMQPDDYYTQRTYGGYSRTIYNTFINSAVDPVSSKNRIFTSLDMFPTILASMGVEIEGDRLGLGTNLFSDRKTLVEELGLNYVNKELGKNSEFYNHKILQDDYFDLMRKAKAQENQ</sequence>
<dbReference type="PANTHER" id="PTHR47371">
    <property type="entry name" value="LIPOTEICHOIC ACID SYNTHASE"/>
    <property type="match status" value="1"/>
</dbReference>
<evidence type="ECO:0000256" key="6">
    <source>
        <dbReference type="ARBA" id="ARBA00023136"/>
    </source>
</evidence>
<dbReference type="PANTHER" id="PTHR47371:SF3">
    <property type="entry name" value="PHOSPHOGLYCEROL TRANSFERASE I"/>
    <property type="match status" value="1"/>
</dbReference>